<accession>A0A6J4UE51</accession>
<reference evidence="3" key="1">
    <citation type="submission" date="2020-02" db="EMBL/GenBank/DDBJ databases">
        <authorList>
            <person name="Meier V. D."/>
        </authorList>
    </citation>
    <scope>NUCLEOTIDE SEQUENCE</scope>
    <source>
        <strain evidence="3">AVDCRST_MAG59</strain>
    </source>
</reference>
<evidence type="ECO:0000313" key="3">
    <source>
        <dbReference type="EMBL" id="CAA9545813.1"/>
    </source>
</evidence>
<dbReference type="AlphaFoldDB" id="A0A6J4UE51"/>
<dbReference type="SUPFAM" id="SSF53850">
    <property type="entry name" value="Periplasmic binding protein-like II"/>
    <property type="match status" value="1"/>
</dbReference>
<gene>
    <name evidence="3" type="ORF">AVDCRST_MAG59-1272</name>
</gene>
<dbReference type="Gene3D" id="3.40.190.10">
    <property type="entry name" value="Periplasmic binding protein-like II"/>
    <property type="match status" value="2"/>
</dbReference>
<name>A0A6J4UE51_9BACT</name>
<organism evidence="3">
    <name type="scientific">uncultured Thermomicrobiales bacterium</name>
    <dbReference type="NCBI Taxonomy" id="1645740"/>
    <lineage>
        <taxon>Bacteria</taxon>
        <taxon>Pseudomonadati</taxon>
        <taxon>Thermomicrobiota</taxon>
        <taxon>Thermomicrobia</taxon>
        <taxon>Thermomicrobiales</taxon>
        <taxon>environmental samples</taxon>
    </lineage>
</organism>
<evidence type="ECO:0000256" key="1">
    <source>
        <dbReference type="ARBA" id="ARBA00022729"/>
    </source>
</evidence>
<dbReference type="Pfam" id="PF13416">
    <property type="entry name" value="SBP_bac_8"/>
    <property type="match status" value="1"/>
</dbReference>
<evidence type="ECO:0008006" key="4">
    <source>
        <dbReference type="Google" id="ProtNLM"/>
    </source>
</evidence>
<keyword evidence="1" id="KW-0732">Signal</keyword>
<sequence length="432" mass="45495">MSPSGKLARRGVSGPVDPRPPGLLASVEPEDEVRWHEVFAMSAAHPDPGAPTLRLSRRSLVTAAGALVVLGSGCTDRSASEEVLPDFLGTPAAAVVGGEPGRWAGRTLRVSAFGGQVEDALRSLVWEPFAGHTGCTIESVLGSFWTSATPIPAGVSAALAGAPAADLVLADPISAAAASTNGELATLPSDVASLGQIGRLGGSFAVPAFAYALVNARRRDAFPEAMTPASWADWWDGRRFPGGRSLGRGPTGTLEVALLADGVPAAELYPLALPRALAALDRIVSAIGKRWWTRGLEPVGWLGNGHADLASAWHHRVVAGQWDGLAVDLTWRDALLVVDQWVVPAATQEPEVAADLIKFASTPERQAALARETRLGPVVSDALRWIEPWLLPTIPTAPPHGERLVPLDPAWWASNRATAQAEFDRWFNSAAM</sequence>
<dbReference type="PANTHER" id="PTHR30222">
    <property type="entry name" value="SPERMIDINE/PUTRESCINE-BINDING PERIPLASMIC PROTEIN"/>
    <property type="match status" value="1"/>
</dbReference>
<dbReference type="InterPro" id="IPR006059">
    <property type="entry name" value="SBP"/>
</dbReference>
<dbReference type="PANTHER" id="PTHR30222:SF2">
    <property type="entry name" value="ABC TRANSPORTER SUBSTRATE-BINDING PROTEIN"/>
    <property type="match status" value="1"/>
</dbReference>
<proteinExistence type="predicted"/>
<protein>
    <recommendedName>
        <fullName evidence="4">ABC transporter, periplasmic spermidine putrescine-binding protein PotD</fullName>
    </recommendedName>
</protein>
<feature type="region of interest" description="Disordered" evidence="2">
    <location>
        <begin position="1"/>
        <end position="23"/>
    </location>
</feature>
<evidence type="ECO:0000256" key="2">
    <source>
        <dbReference type="SAM" id="MobiDB-lite"/>
    </source>
</evidence>
<dbReference type="EMBL" id="CADCWF010000078">
    <property type="protein sequence ID" value="CAA9545813.1"/>
    <property type="molecule type" value="Genomic_DNA"/>
</dbReference>